<reference evidence="2 3" key="1">
    <citation type="journal article" date="2012" name="J. Bacteriol.">
        <title>Genome Sequence of "Candidatus Mycoplasma haemolamae" Strain Purdue, a Red Blood Cell Pathogen of Alpacas (Vicugna pacos) and Llamas (Lama glama).</title>
        <authorList>
            <person name="Guimaraes A.M."/>
            <person name="Toth B."/>
            <person name="Santos A.P."/>
            <person name="do Nascimento N.C."/>
            <person name="Kritchevsky J.E."/>
            <person name="Messick J.B."/>
        </authorList>
    </citation>
    <scope>NUCLEOTIDE SEQUENCE [LARGE SCALE GENOMIC DNA]</scope>
    <source>
        <strain evidence="2 3">Purdue</strain>
    </source>
</reference>
<feature type="compositionally biased region" description="Basic and acidic residues" evidence="1">
    <location>
        <begin position="65"/>
        <end position="81"/>
    </location>
</feature>
<name>I7B9Q5_MYCHA</name>
<organism evidence="2 3">
    <name type="scientific">Mycoplasma haematolamae (strain Purdue)</name>
    <dbReference type="NCBI Taxonomy" id="1212765"/>
    <lineage>
        <taxon>Bacteria</taxon>
        <taxon>Bacillati</taxon>
        <taxon>Mycoplasmatota</taxon>
        <taxon>Mollicutes</taxon>
        <taxon>Mycoplasmataceae</taxon>
        <taxon>Mycoplasma</taxon>
    </lineage>
</organism>
<keyword evidence="3" id="KW-1185">Reference proteome</keyword>
<dbReference type="STRING" id="1212765.MHLP_02025"/>
<dbReference type="EMBL" id="CP003731">
    <property type="protein sequence ID" value="AFO51985.1"/>
    <property type="molecule type" value="Genomic_DNA"/>
</dbReference>
<evidence type="ECO:0000313" key="3">
    <source>
        <dbReference type="Proteomes" id="UP000006502"/>
    </source>
</evidence>
<evidence type="ECO:0000256" key="1">
    <source>
        <dbReference type="SAM" id="MobiDB-lite"/>
    </source>
</evidence>
<evidence type="ECO:0000313" key="2">
    <source>
        <dbReference type="EMBL" id="AFO51985.1"/>
    </source>
</evidence>
<evidence type="ECO:0008006" key="4">
    <source>
        <dbReference type="Google" id="ProtNLM"/>
    </source>
</evidence>
<sequence>MAIFYPKVIFCSLVGAGSIVGSGCGVYYTTFRSSTNSDARQSEDNSFNSPESSSSNSSDLQDSVSIHKESDPLSRSIHDSESSLAPEDPASSLKAQSSDDDSDEEDDDELEEVVQVTGKLFLVKEQDYWGGTDSLTYRFVDVYPGGDNHPDSSELEISFESEIDQRKLHNFWESFNGDISTDVLDVKGILAEVSKKSDSFTKALGEQGFEQLTSRLQELS</sequence>
<dbReference type="PATRIC" id="fig|1212765.3.peg.454"/>
<gene>
    <name evidence="2" type="ordered locus">MHLP_02025</name>
</gene>
<reference evidence="3" key="2">
    <citation type="submission" date="2012-07" db="EMBL/GenBank/DDBJ databases">
        <title>Complete genome sequence of 'Candidatus Mycoplasma haemolamae'.</title>
        <authorList>
            <person name="Guimaraes A.M.S."/>
            <person name="Toth B."/>
            <person name="Santos A.P."/>
            <person name="Nascimento N.C."/>
            <person name="Sojka J.E."/>
            <person name="Messick J.B."/>
        </authorList>
    </citation>
    <scope>NUCLEOTIDE SEQUENCE [LARGE SCALE GENOMIC DNA]</scope>
    <source>
        <strain evidence="3">Purdue</strain>
    </source>
</reference>
<feature type="region of interest" description="Disordered" evidence="1">
    <location>
        <begin position="35"/>
        <end position="110"/>
    </location>
</feature>
<dbReference type="AlphaFoldDB" id="I7B9Q5"/>
<dbReference type="KEGG" id="mhl:MHLP_02025"/>
<feature type="compositionally biased region" description="Acidic residues" evidence="1">
    <location>
        <begin position="98"/>
        <end position="110"/>
    </location>
</feature>
<dbReference type="Proteomes" id="UP000006502">
    <property type="component" value="Chromosome"/>
</dbReference>
<proteinExistence type="predicted"/>
<feature type="compositionally biased region" description="Low complexity" evidence="1">
    <location>
        <begin position="44"/>
        <end position="64"/>
    </location>
</feature>
<accession>I7B9Q5</accession>
<dbReference type="PROSITE" id="PS51257">
    <property type="entry name" value="PROKAR_LIPOPROTEIN"/>
    <property type="match status" value="1"/>
</dbReference>
<protein>
    <recommendedName>
        <fullName evidence="4">Lipoprotein</fullName>
    </recommendedName>
</protein>
<dbReference type="HOGENOM" id="CLU_105040_0_0_14"/>